<dbReference type="GO" id="GO:0004674">
    <property type="term" value="F:protein serine/threonine kinase activity"/>
    <property type="evidence" value="ECO:0007669"/>
    <property type="project" value="UniProtKB-KW"/>
</dbReference>
<dbReference type="Pfam" id="PF00069">
    <property type="entry name" value="Pkinase"/>
    <property type="match status" value="1"/>
</dbReference>
<keyword evidence="8" id="KW-1185">Reference proteome</keyword>
<evidence type="ECO:0000259" key="6">
    <source>
        <dbReference type="PROSITE" id="PS50011"/>
    </source>
</evidence>
<dbReference type="GO" id="GO:0005524">
    <property type="term" value="F:ATP binding"/>
    <property type="evidence" value="ECO:0007669"/>
    <property type="project" value="UniProtKB-KW"/>
</dbReference>
<dbReference type="PANTHER" id="PTHR24345">
    <property type="entry name" value="SERINE/THREONINE-PROTEIN KINASE PLK"/>
    <property type="match status" value="1"/>
</dbReference>
<dbReference type="AlphaFoldDB" id="A0A1W0A9Y6"/>
<proteinExistence type="predicted"/>
<dbReference type="STRING" id="74557.A0A1W0A9Y6"/>
<dbReference type="EMBL" id="JNBS01000274">
    <property type="protein sequence ID" value="OQS07127.1"/>
    <property type="molecule type" value="Genomic_DNA"/>
</dbReference>
<dbReference type="FunFam" id="1.10.510.10:FF:000571">
    <property type="entry name" value="Maternal embryonic leucine zipper kinase"/>
    <property type="match status" value="1"/>
</dbReference>
<keyword evidence="3" id="KW-0547">Nucleotide-binding</keyword>
<keyword evidence="2" id="KW-0808">Transferase</keyword>
<dbReference type="SUPFAM" id="SSF56112">
    <property type="entry name" value="Protein kinase-like (PK-like)"/>
    <property type="match status" value="1"/>
</dbReference>
<comment type="caution">
    <text evidence="7">The sequence shown here is derived from an EMBL/GenBank/DDBJ whole genome shotgun (WGS) entry which is preliminary data.</text>
</comment>
<sequence>MVLELNALIANTTFGHVFRCTDTTTGVEYAVKQYTQECYEVSAELQVSKALMQQAPHPHLVQLVGQYERNCCKHLVFEYCAQGDLYELLTDKPMLPRNQSLMYFRQIVSGVHHLHKIGYAHRDISLENILVDANGDCKLCDFGLAASTSELSDATVGKVFYMAPEVFAGEEYNPAAADVWSLGILFFILMTGVPMLNTPSDDDGGYRIVARQGVKALIKLWNMENQFTKTQLQLLDRMLQVNPKKRIKMHQLHAKIQPKVSWRSKWAQWF</sequence>
<dbReference type="Gene3D" id="1.10.510.10">
    <property type="entry name" value="Transferase(Phosphotransferase) domain 1"/>
    <property type="match status" value="1"/>
</dbReference>
<evidence type="ECO:0000313" key="7">
    <source>
        <dbReference type="EMBL" id="OQS07127.1"/>
    </source>
</evidence>
<evidence type="ECO:0000256" key="2">
    <source>
        <dbReference type="ARBA" id="ARBA00022679"/>
    </source>
</evidence>
<dbReference type="GO" id="GO:0005634">
    <property type="term" value="C:nucleus"/>
    <property type="evidence" value="ECO:0007669"/>
    <property type="project" value="TreeGrafter"/>
</dbReference>
<accession>A0A1W0A9Y6</accession>
<dbReference type="PROSITE" id="PS50011">
    <property type="entry name" value="PROTEIN_KINASE_DOM"/>
    <property type="match status" value="1"/>
</dbReference>
<evidence type="ECO:0000313" key="8">
    <source>
        <dbReference type="Proteomes" id="UP000243217"/>
    </source>
</evidence>
<dbReference type="PANTHER" id="PTHR24345:SF91">
    <property type="entry name" value="SERINE_THREONINE-PROTEIN KINASE PLK4"/>
    <property type="match status" value="1"/>
</dbReference>
<gene>
    <name evidence="7" type="ORF">THRCLA_00853</name>
</gene>
<feature type="domain" description="Protein kinase" evidence="6">
    <location>
        <begin position="3"/>
        <end position="260"/>
    </location>
</feature>
<dbReference type="InterPro" id="IPR011009">
    <property type="entry name" value="Kinase-like_dom_sf"/>
</dbReference>
<evidence type="ECO:0000256" key="5">
    <source>
        <dbReference type="ARBA" id="ARBA00022840"/>
    </source>
</evidence>
<evidence type="ECO:0000256" key="1">
    <source>
        <dbReference type="ARBA" id="ARBA00022527"/>
    </source>
</evidence>
<dbReference type="InterPro" id="IPR000719">
    <property type="entry name" value="Prot_kinase_dom"/>
</dbReference>
<dbReference type="PIRSF" id="PIRSF000654">
    <property type="entry name" value="Integrin-linked_kinase"/>
    <property type="match status" value="1"/>
</dbReference>
<keyword evidence="5" id="KW-0067">ATP-binding</keyword>
<evidence type="ECO:0000256" key="4">
    <source>
        <dbReference type="ARBA" id="ARBA00022777"/>
    </source>
</evidence>
<dbReference type="OrthoDB" id="60484at2759"/>
<dbReference type="Proteomes" id="UP000243217">
    <property type="component" value="Unassembled WGS sequence"/>
</dbReference>
<reference evidence="7 8" key="1">
    <citation type="journal article" date="2014" name="Genome Biol. Evol.">
        <title>The secreted proteins of Achlya hypogyna and Thraustotheca clavata identify the ancestral oomycete secretome and reveal gene acquisitions by horizontal gene transfer.</title>
        <authorList>
            <person name="Misner I."/>
            <person name="Blouin N."/>
            <person name="Leonard G."/>
            <person name="Richards T.A."/>
            <person name="Lane C.E."/>
        </authorList>
    </citation>
    <scope>NUCLEOTIDE SEQUENCE [LARGE SCALE GENOMIC DNA]</scope>
    <source>
        <strain evidence="7 8">ATCC 34112</strain>
    </source>
</reference>
<keyword evidence="4 7" id="KW-0418">Kinase</keyword>
<keyword evidence="1" id="KW-0723">Serine/threonine-protein kinase</keyword>
<organism evidence="7 8">
    <name type="scientific">Thraustotheca clavata</name>
    <dbReference type="NCBI Taxonomy" id="74557"/>
    <lineage>
        <taxon>Eukaryota</taxon>
        <taxon>Sar</taxon>
        <taxon>Stramenopiles</taxon>
        <taxon>Oomycota</taxon>
        <taxon>Saprolegniomycetes</taxon>
        <taxon>Saprolegniales</taxon>
        <taxon>Achlyaceae</taxon>
        <taxon>Thraustotheca</taxon>
    </lineage>
</organism>
<name>A0A1W0A9Y6_9STRA</name>
<protein>
    <submittedName>
        <fullName evidence="7">Kinase</fullName>
    </submittedName>
</protein>
<evidence type="ECO:0000256" key="3">
    <source>
        <dbReference type="ARBA" id="ARBA00022741"/>
    </source>
</evidence>